<name>A0A0M4SQD0_9NOSO</name>
<dbReference type="OrthoDB" id="482775at2"/>
<sequence>MNRSVKLKLEAPITYAALHSLSGISQETIFQALDGNQTAAAQVADFRIQQTQRAQNAKAVFENLSQGLQATEIVMSEESQFLATAGNSVNKMADSWSKVRVSDARLGYRLQQKVVSSDNQLGQEQFQHSRTLNLLSESHRAALRGIEIDSAKAQSQMWQQVKDKHRGLLPTDRAKETLKDIHRHGSNAVNRAKGFFRRLID</sequence>
<protein>
    <submittedName>
        <fullName evidence="1">Uncharacterized protein</fullName>
    </submittedName>
</protein>
<dbReference type="AlphaFoldDB" id="A0A0M4SQD0"/>
<gene>
    <name evidence="1" type="ORF">ACX27_07905</name>
</gene>
<dbReference type="STRING" id="224013.ACX27_07905"/>
<reference evidence="2" key="1">
    <citation type="submission" date="2015-07" db="EMBL/GenBank/DDBJ databases">
        <title>Genome Of Nitrogen-Fixing Cyanobacterium Nostoc piscinale CENA21 From Solimoes/Amazon River Floodplain Sediments And Comparative Genomics To Uncover Biosynthetic Natural Products Potential.</title>
        <authorList>
            <person name="Leao T.F."/>
            <person name="Leao P.N."/>
            <person name="Guimaraes P.I."/>
            <person name="de Melo A.G.C."/>
            <person name="Ramos R.T.J."/>
            <person name="Silva A."/>
            <person name="Fiore M.F."/>
            <person name="Schneider M.P.C."/>
        </authorList>
    </citation>
    <scope>NUCLEOTIDE SEQUENCE [LARGE SCALE GENOMIC DNA]</scope>
    <source>
        <strain evidence="2">CENA21</strain>
    </source>
</reference>
<evidence type="ECO:0000313" key="2">
    <source>
        <dbReference type="Proteomes" id="UP000062645"/>
    </source>
</evidence>
<keyword evidence="2" id="KW-1185">Reference proteome</keyword>
<accession>A0A0M4SQD0</accession>
<dbReference type="RefSeq" id="WP_062290632.1">
    <property type="nucleotide sequence ID" value="NZ_CP012036.1"/>
</dbReference>
<organism evidence="1 2">
    <name type="scientific">Nostoc piscinale CENA21</name>
    <dbReference type="NCBI Taxonomy" id="224013"/>
    <lineage>
        <taxon>Bacteria</taxon>
        <taxon>Bacillati</taxon>
        <taxon>Cyanobacteriota</taxon>
        <taxon>Cyanophyceae</taxon>
        <taxon>Nostocales</taxon>
        <taxon>Nostocaceae</taxon>
        <taxon>Nostoc</taxon>
    </lineage>
</organism>
<evidence type="ECO:0000313" key="1">
    <source>
        <dbReference type="EMBL" id="ALF52802.1"/>
    </source>
</evidence>
<proteinExistence type="predicted"/>
<dbReference type="Proteomes" id="UP000062645">
    <property type="component" value="Chromosome"/>
</dbReference>
<dbReference type="KEGG" id="npz:ACX27_07905"/>
<dbReference type="PATRIC" id="fig|224013.5.peg.1916"/>
<reference evidence="1 2" key="2">
    <citation type="journal article" date="2016" name="Genome Announc.">
        <title>Draft Genome Sequence of the N2-Fixing Cyanobacterium Nostoc piscinale CENA21, Isolated from the Brazilian Amazon Floodplain.</title>
        <authorList>
            <person name="Leao T."/>
            <person name="Guimaraes P.I."/>
            <person name="de Melo A.G."/>
            <person name="Ramos R.T."/>
            <person name="Leao P.N."/>
            <person name="Silva A."/>
            <person name="Fiore M.F."/>
            <person name="Schneider M.P."/>
        </authorList>
    </citation>
    <scope>NUCLEOTIDE SEQUENCE [LARGE SCALE GENOMIC DNA]</scope>
    <source>
        <strain evidence="1 2">CENA21</strain>
    </source>
</reference>
<dbReference type="EMBL" id="CP012036">
    <property type="protein sequence ID" value="ALF52802.1"/>
    <property type="molecule type" value="Genomic_DNA"/>
</dbReference>